<feature type="compositionally biased region" description="Basic and acidic residues" evidence="1">
    <location>
        <begin position="106"/>
        <end position="118"/>
    </location>
</feature>
<dbReference type="Proteomes" id="UP001652625">
    <property type="component" value="Chromosome 02"/>
</dbReference>
<protein>
    <submittedName>
        <fullName evidence="3">Uncharacterized protein LOC136075923</fullName>
    </submittedName>
</protein>
<accession>A0ABM4B9A1</accession>
<feature type="region of interest" description="Disordered" evidence="1">
    <location>
        <begin position="103"/>
        <end position="156"/>
    </location>
</feature>
<feature type="region of interest" description="Disordered" evidence="1">
    <location>
        <begin position="28"/>
        <end position="66"/>
    </location>
</feature>
<keyword evidence="2" id="KW-1185">Reference proteome</keyword>
<reference evidence="2" key="1">
    <citation type="submission" date="2025-05" db="UniProtKB">
        <authorList>
            <consortium name="RefSeq"/>
        </authorList>
    </citation>
    <scope>NUCLEOTIDE SEQUENCE [LARGE SCALE GENOMIC DNA]</scope>
</reference>
<sequence>MDKIDKPIPRFIKLNGYEVRAIYNGQEDVGKPQNKVNKNQKNEDKFVCKSPSSIPQVIPPLGTQNQNIIKTTEDKGIEKETNEHEKNLEIQITVENIALQAANENKFSKNDKDNSEVDERNEDDNEQDSSKVSDIAKSKDADGQSEKDVFSKEDDNLDNVEIPTEYRHMSHIDKVNYNWKTFKNFDRLNCSKEELLKFRAFKKLEWEQYNTAKMNKYKSLKDLEKKRGKLTPLRFEKMDSSEIYSFNMKEFKNFNINTANINEKTKYIACKRAEWKQRKKEFFQYIKDHERKQEERNLKKQTYQAKRAKITP</sequence>
<evidence type="ECO:0000256" key="1">
    <source>
        <dbReference type="SAM" id="MobiDB-lite"/>
    </source>
</evidence>
<dbReference type="RefSeq" id="XP_065645443.1">
    <property type="nucleotide sequence ID" value="XM_065789371.1"/>
</dbReference>
<feature type="compositionally biased region" description="Basic and acidic residues" evidence="1">
    <location>
        <begin position="128"/>
        <end position="154"/>
    </location>
</feature>
<reference evidence="3" key="2">
    <citation type="submission" date="2025-08" db="UniProtKB">
        <authorList>
            <consortium name="RefSeq"/>
        </authorList>
    </citation>
    <scope>IDENTIFICATION</scope>
</reference>
<dbReference type="GeneID" id="136075923"/>
<proteinExistence type="predicted"/>
<evidence type="ECO:0000313" key="2">
    <source>
        <dbReference type="Proteomes" id="UP001652625"/>
    </source>
</evidence>
<gene>
    <name evidence="3" type="primary">LOC136075923</name>
</gene>
<organism evidence="2 3">
    <name type="scientific">Hydra vulgaris</name>
    <name type="common">Hydra</name>
    <name type="synonym">Hydra attenuata</name>
    <dbReference type="NCBI Taxonomy" id="6087"/>
    <lineage>
        <taxon>Eukaryota</taxon>
        <taxon>Metazoa</taxon>
        <taxon>Cnidaria</taxon>
        <taxon>Hydrozoa</taxon>
        <taxon>Hydroidolina</taxon>
        <taxon>Anthoathecata</taxon>
        <taxon>Aplanulata</taxon>
        <taxon>Hydridae</taxon>
        <taxon>Hydra</taxon>
    </lineage>
</organism>
<evidence type="ECO:0000313" key="3">
    <source>
        <dbReference type="RefSeq" id="XP_065645443.1"/>
    </source>
</evidence>
<name>A0ABM4B9A1_HYDVU</name>